<accession>A0A1I8FLM1</accession>
<feature type="compositionally biased region" description="Low complexity" evidence="1">
    <location>
        <begin position="1"/>
        <end position="10"/>
    </location>
</feature>
<protein>
    <submittedName>
        <fullName evidence="3">TPX2_importin domain-containing protein</fullName>
    </submittedName>
</protein>
<proteinExistence type="predicted"/>
<keyword evidence="2" id="KW-1185">Reference proteome</keyword>
<feature type="region of interest" description="Disordered" evidence="1">
    <location>
        <begin position="84"/>
        <end position="152"/>
    </location>
</feature>
<dbReference type="AlphaFoldDB" id="A0A1I8FLM1"/>
<reference evidence="3" key="1">
    <citation type="submission" date="2016-11" db="UniProtKB">
        <authorList>
            <consortium name="WormBaseParasite"/>
        </authorList>
    </citation>
    <scope>IDENTIFICATION</scope>
</reference>
<evidence type="ECO:0000313" key="3">
    <source>
        <dbReference type="WBParaSite" id="maker-unitig_38097-snap-gene-0.2-mRNA-1"/>
    </source>
</evidence>
<feature type="region of interest" description="Disordered" evidence="1">
    <location>
        <begin position="1"/>
        <end position="21"/>
    </location>
</feature>
<feature type="compositionally biased region" description="Basic and acidic residues" evidence="1">
    <location>
        <begin position="141"/>
        <end position="152"/>
    </location>
</feature>
<dbReference type="InterPro" id="IPR035979">
    <property type="entry name" value="RBD_domain_sf"/>
</dbReference>
<dbReference type="Gene3D" id="3.30.70.330">
    <property type="match status" value="1"/>
</dbReference>
<dbReference type="SUPFAM" id="SSF54928">
    <property type="entry name" value="RNA-binding domain, RBD"/>
    <property type="match status" value="1"/>
</dbReference>
<sequence length="271" mass="28499">YHHSNAASSSQPPPTAANCNKLQPNFILGSSAAIMTPARATSLHQPAPSGPESSAARLVEIKIRRKNQNAIVVPRPRKQFLKPGTMRTRQRRYGPPHGLGSDTHPNRGLRGAPHAPAGKLIPGRNPNCGRPPASAVDWAEPSERKSTRTSLSKEHLRELFSSAIGISPESVERVKKNPRATTPSCTSKDRADAIAAMEKLDDTEIDGSRVEVTPGQAGGQGRICSKQKLPQAAAAAAARRRSAVEAAAIGSADYAAAGCWSRAVPSAPAAG</sequence>
<dbReference type="GO" id="GO:0003676">
    <property type="term" value="F:nucleic acid binding"/>
    <property type="evidence" value="ECO:0007669"/>
    <property type="project" value="InterPro"/>
</dbReference>
<evidence type="ECO:0000313" key="2">
    <source>
        <dbReference type="Proteomes" id="UP000095280"/>
    </source>
</evidence>
<dbReference type="Proteomes" id="UP000095280">
    <property type="component" value="Unplaced"/>
</dbReference>
<dbReference type="InterPro" id="IPR012677">
    <property type="entry name" value="Nucleotide-bd_a/b_plait_sf"/>
</dbReference>
<dbReference type="WBParaSite" id="maker-unitig_38097-snap-gene-0.2-mRNA-1">
    <property type="protein sequence ID" value="maker-unitig_38097-snap-gene-0.2-mRNA-1"/>
    <property type="gene ID" value="maker-unitig_38097-snap-gene-0.2"/>
</dbReference>
<evidence type="ECO:0000256" key="1">
    <source>
        <dbReference type="SAM" id="MobiDB-lite"/>
    </source>
</evidence>
<name>A0A1I8FLM1_9PLAT</name>
<organism evidence="2 3">
    <name type="scientific">Macrostomum lignano</name>
    <dbReference type="NCBI Taxonomy" id="282301"/>
    <lineage>
        <taxon>Eukaryota</taxon>
        <taxon>Metazoa</taxon>
        <taxon>Spiralia</taxon>
        <taxon>Lophotrochozoa</taxon>
        <taxon>Platyhelminthes</taxon>
        <taxon>Rhabditophora</taxon>
        <taxon>Macrostomorpha</taxon>
        <taxon>Macrostomida</taxon>
        <taxon>Macrostomidae</taxon>
        <taxon>Macrostomum</taxon>
    </lineage>
</organism>